<name>A0ABD5ZR67_9EURY</name>
<accession>A0ABD5ZR67</accession>
<evidence type="ECO:0000313" key="1">
    <source>
        <dbReference type="EMBL" id="MFC7235760.1"/>
    </source>
</evidence>
<sequence length="248" mass="26130">MFDCSEVASAVESPSADPRLDGRFVRCVPGTDGRGAVLLVGVVHDHPASVVRVAHLLDAFAPAVLALELPPLSVPLFRLYGDDRYVPPRLGGEMSAASQAAGDVPTVGIDAPSRTYLRLLAAELLANPAPRGVVRALARDLVSGVGHALACRLGALVGAVTPVRLRLYSHIEYDCSLLDDPTVQADHEAAHVGQRQAFLRAIETPPAIARIDAVREAAMATRIRELRAAGDVVAVVGIEHLDALETAL</sequence>
<dbReference type="GeneID" id="79267457"/>
<reference evidence="1 2" key="1">
    <citation type="journal article" date="2019" name="Int. J. Syst. Evol. Microbiol.">
        <title>The Global Catalogue of Microorganisms (GCM) 10K type strain sequencing project: providing services to taxonomists for standard genome sequencing and annotation.</title>
        <authorList>
            <consortium name="The Broad Institute Genomics Platform"/>
            <consortium name="The Broad Institute Genome Sequencing Center for Infectious Disease"/>
            <person name="Wu L."/>
            <person name="Ma J."/>
        </authorList>
    </citation>
    <scope>NUCLEOTIDE SEQUENCE [LARGE SCALE GENOMIC DNA]</scope>
    <source>
        <strain evidence="1 2">DT85</strain>
    </source>
</reference>
<proteinExistence type="predicted"/>
<gene>
    <name evidence="1" type="ORF">ACFQJ4_10575</name>
</gene>
<protein>
    <recommendedName>
        <fullName evidence="3">TraB family protein</fullName>
    </recommendedName>
</protein>
<dbReference type="EMBL" id="JBHTAP010000001">
    <property type="protein sequence ID" value="MFC7235760.1"/>
    <property type="molecule type" value="Genomic_DNA"/>
</dbReference>
<comment type="caution">
    <text evidence="1">The sequence shown here is derived from an EMBL/GenBank/DDBJ whole genome shotgun (WGS) entry which is preliminary data.</text>
</comment>
<organism evidence="1 2">
    <name type="scientific">Halosegnis marinus</name>
    <dbReference type="NCBI Taxonomy" id="3034023"/>
    <lineage>
        <taxon>Archaea</taxon>
        <taxon>Methanobacteriati</taxon>
        <taxon>Methanobacteriota</taxon>
        <taxon>Stenosarchaea group</taxon>
        <taxon>Halobacteria</taxon>
        <taxon>Halobacteriales</taxon>
        <taxon>Natronomonadaceae</taxon>
        <taxon>Halosegnis</taxon>
    </lineage>
</organism>
<dbReference type="RefSeq" id="WP_276233900.1">
    <property type="nucleotide sequence ID" value="NZ_CP119802.1"/>
</dbReference>
<dbReference type="AlphaFoldDB" id="A0ABD5ZR67"/>
<evidence type="ECO:0000313" key="2">
    <source>
        <dbReference type="Proteomes" id="UP001596398"/>
    </source>
</evidence>
<evidence type="ECO:0008006" key="3">
    <source>
        <dbReference type="Google" id="ProtNLM"/>
    </source>
</evidence>
<dbReference type="Proteomes" id="UP001596398">
    <property type="component" value="Unassembled WGS sequence"/>
</dbReference>
<keyword evidence="2" id="KW-1185">Reference proteome</keyword>